<dbReference type="PANTHER" id="PTHR46470:SF2">
    <property type="entry name" value="GLYCERALDEHYDE 3-PHOSPHATE PHOSPHATASE"/>
    <property type="match status" value="1"/>
</dbReference>
<evidence type="ECO:0000313" key="5">
    <source>
        <dbReference type="EMBL" id="SEC19225.1"/>
    </source>
</evidence>
<dbReference type="InterPro" id="IPR051400">
    <property type="entry name" value="HAD-like_hydrolase"/>
</dbReference>
<dbReference type="GO" id="GO:0016787">
    <property type="term" value="F:hydrolase activity"/>
    <property type="evidence" value="ECO:0007669"/>
    <property type="project" value="UniProtKB-KW"/>
</dbReference>
<dbReference type="SUPFAM" id="SSF56784">
    <property type="entry name" value="HAD-like"/>
    <property type="match status" value="1"/>
</dbReference>
<reference evidence="5 6" key="1">
    <citation type="submission" date="2016-10" db="EMBL/GenBank/DDBJ databases">
        <authorList>
            <person name="Varghese N."/>
            <person name="Submissions S."/>
        </authorList>
    </citation>
    <scope>NUCLEOTIDE SEQUENCE [LARGE SCALE GENOMIC DNA]</scope>
    <source>
        <strain evidence="5 6">DSM 18327</strain>
    </source>
</reference>
<dbReference type="Gene3D" id="1.10.150.520">
    <property type="match status" value="1"/>
</dbReference>
<dbReference type="InterPro" id="IPR023214">
    <property type="entry name" value="HAD_sf"/>
</dbReference>
<organism evidence="5 6">
    <name type="scientific">Pseudomonas mohnii</name>
    <dbReference type="NCBI Taxonomy" id="395600"/>
    <lineage>
        <taxon>Bacteria</taxon>
        <taxon>Pseudomonadati</taxon>
        <taxon>Pseudomonadota</taxon>
        <taxon>Gammaproteobacteria</taxon>
        <taxon>Pseudomonadales</taxon>
        <taxon>Pseudomonadaceae</taxon>
        <taxon>Pseudomonas</taxon>
    </lineage>
</organism>
<evidence type="ECO:0000313" key="6">
    <source>
        <dbReference type="Proteomes" id="UP000199665"/>
    </source>
</evidence>
<gene>
    <name evidence="5" type="ORF">SAMN05216205_1717</name>
</gene>
<evidence type="ECO:0000256" key="3">
    <source>
        <dbReference type="ARBA" id="ARBA00022842"/>
    </source>
</evidence>
<keyword evidence="6" id="KW-1185">Reference proteome</keyword>
<feature type="region of interest" description="Disordered" evidence="4">
    <location>
        <begin position="230"/>
        <end position="254"/>
    </location>
</feature>
<name>A0ABY0XU73_9PSED</name>
<evidence type="ECO:0000256" key="2">
    <source>
        <dbReference type="ARBA" id="ARBA00022801"/>
    </source>
</evidence>
<dbReference type="RefSeq" id="WP_090464165.1">
    <property type="nucleotide sequence ID" value="NZ_FNRV01000001.1"/>
</dbReference>
<dbReference type="Gene3D" id="3.40.50.1000">
    <property type="entry name" value="HAD superfamily/HAD-like"/>
    <property type="match status" value="1"/>
</dbReference>
<dbReference type="Pfam" id="PF00702">
    <property type="entry name" value="Hydrolase"/>
    <property type="match status" value="1"/>
</dbReference>
<feature type="compositionally biased region" description="Polar residues" evidence="4">
    <location>
        <begin position="242"/>
        <end position="254"/>
    </location>
</feature>
<dbReference type="EMBL" id="FNRV01000001">
    <property type="protein sequence ID" value="SEC19225.1"/>
    <property type="molecule type" value="Genomic_DNA"/>
</dbReference>
<keyword evidence="2 5" id="KW-0378">Hydrolase</keyword>
<dbReference type="SFLD" id="SFLDG01129">
    <property type="entry name" value="C1.5:_HAD__Beta-PGM__Phosphata"/>
    <property type="match status" value="1"/>
</dbReference>
<dbReference type="SFLD" id="SFLDS00003">
    <property type="entry name" value="Haloacid_Dehalogenase"/>
    <property type="match status" value="1"/>
</dbReference>
<accession>A0ABY0XU73</accession>
<evidence type="ECO:0000256" key="4">
    <source>
        <dbReference type="SAM" id="MobiDB-lite"/>
    </source>
</evidence>
<keyword evidence="3" id="KW-0460">Magnesium</keyword>
<proteinExistence type="predicted"/>
<sequence length="254" mass="28340">MILIFDLDDTLYDETSFVISGLGAVARYGEDVFGWDAESSLAFMREVLEREGRGRVFDRWLELHGHWSKARVAGCVKIYRHHRPRLELFPAARVVLEQFRGRVPLYLVTDGHKIVQKNKVDALGLFPAFRRVFITHRFGIHHAKPSTHCFERIRQAEGCSWGDMVYVGDNPSKDFVNLNPLGALTVRVQTGGHRNVVALPGHDAQVSIPDLNALPEVLAAHFQVPPRYGAGLAGDHGRDSAGLSSWPGTGPQTR</sequence>
<keyword evidence="1" id="KW-0479">Metal-binding</keyword>
<comment type="caution">
    <text evidence="5">The sequence shown here is derived from an EMBL/GenBank/DDBJ whole genome shotgun (WGS) entry which is preliminary data.</text>
</comment>
<dbReference type="PANTHER" id="PTHR46470">
    <property type="entry name" value="N-ACYLNEURAMINATE-9-PHOSPHATASE"/>
    <property type="match status" value="1"/>
</dbReference>
<dbReference type="Proteomes" id="UP000199665">
    <property type="component" value="Unassembled WGS sequence"/>
</dbReference>
<protein>
    <submittedName>
        <fullName evidence="5">Hydrolase of the HAD superfamily</fullName>
    </submittedName>
</protein>
<evidence type="ECO:0000256" key="1">
    <source>
        <dbReference type="ARBA" id="ARBA00022723"/>
    </source>
</evidence>
<dbReference type="InterPro" id="IPR036412">
    <property type="entry name" value="HAD-like_sf"/>
</dbReference>